<accession>F4BFU6</accession>
<dbReference type="PATRIC" id="fig|676032.3.peg.1045"/>
<name>F4BFU6_9GAMM</name>
<protein>
    <submittedName>
        <fullName evidence="1">Uncharacterized protein</fullName>
    </submittedName>
</protein>
<proteinExistence type="predicted"/>
<reference evidence="2" key="1">
    <citation type="journal article" date="2011" name="Appl. Environ. Microbiol.">
        <title>Common ancestry and novel genetic traits of Francisella novicida-like isolates from North America and Australia as revealed by comparative genomic analyses.</title>
        <authorList>
            <person name="Siddaramappa S."/>
            <person name="Challacombe J.F."/>
            <person name="Petersen J.M."/>
            <person name="Pillai S."/>
            <person name="Hogg G."/>
            <person name="Kuske C.R."/>
        </authorList>
    </citation>
    <scope>NUCLEOTIDE SEQUENCE [LARGE SCALE GENOMIC DNA]</scope>
    <source>
        <strain evidence="2">3523</strain>
    </source>
</reference>
<gene>
    <name evidence="1" type="ordered locus">FN3523_1037</name>
</gene>
<evidence type="ECO:0000313" key="2">
    <source>
        <dbReference type="Proteomes" id="UP000008303"/>
    </source>
</evidence>
<dbReference type="RefSeq" id="WP_014548338.1">
    <property type="nucleotide sequence ID" value="NC_017449.1"/>
</dbReference>
<dbReference type="HOGENOM" id="CLU_777911_0_0_6"/>
<sequence>MKKLLLATILAIPAMGYCGLIDWVTGYPEVREKIEKRLEEKYHGDKFEVWDVSYSSNLGGYNFKAKDLSYKDLESGGSYYEKSNKVIDNFGQYKQNLDWKALFKPYVDAVSTNNMIVPNIDGANEVDDGKEITTMEQVNNSNMRRTWRLLANPDMTMQEKIAKGHNYIRTEATIHVNAPKTAEGMLKVLEMIENINNYFRSLKLYSYKLEVTVYDLPKGLTFDKYIDDAVDKNIDYSMLKFTNDGNIQKYAWGWLQIYGCEKNSIEKYCKTYFGIEDEQKRQNAIFRYSTADRIHSLDDIAREFHLYKNPGKETMWNKYKHKGKDMYMYTWVGPRMEYTPLIDTQLYKQVLQLENK</sequence>
<dbReference type="KEGG" id="fcn:FN3523_1037"/>
<dbReference type="AlphaFoldDB" id="F4BFU6"/>
<dbReference type="EMBL" id="CP002558">
    <property type="protein sequence ID" value="AEE26340.1"/>
    <property type="molecule type" value="Genomic_DNA"/>
</dbReference>
<evidence type="ECO:0000313" key="1">
    <source>
        <dbReference type="EMBL" id="AEE26340.1"/>
    </source>
</evidence>
<dbReference type="Proteomes" id="UP000008303">
    <property type="component" value="Chromosome"/>
</dbReference>
<organism evidence="1 2">
    <name type="scientific">Francisella hispaniensis</name>
    <dbReference type="NCBI Taxonomy" id="622488"/>
    <lineage>
        <taxon>Bacteria</taxon>
        <taxon>Pseudomonadati</taxon>
        <taxon>Pseudomonadota</taxon>
        <taxon>Gammaproteobacteria</taxon>
        <taxon>Thiotrichales</taxon>
        <taxon>Francisellaceae</taxon>
        <taxon>Francisella</taxon>
    </lineage>
</organism>